<organism evidence="1 2">
    <name type="scientific">Rhamnella rubrinervis</name>
    <dbReference type="NCBI Taxonomy" id="2594499"/>
    <lineage>
        <taxon>Eukaryota</taxon>
        <taxon>Viridiplantae</taxon>
        <taxon>Streptophyta</taxon>
        <taxon>Embryophyta</taxon>
        <taxon>Tracheophyta</taxon>
        <taxon>Spermatophyta</taxon>
        <taxon>Magnoliopsida</taxon>
        <taxon>eudicotyledons</taxon>
        <taxon>Gunneridae</taxon>
        <taxon>Pentapetalae</taxon>
        <taxon>rosids</taxon>
        <taxon>fabids</taxon>
        <taxon>Rosales</taxon>
        <taxon>Rhamnaceae</taxon>
        <taxon>rhamnoid group</taxon>
        <taxon>Rhamneae</taxon>
        <taxon>Rhamnella</taxon>
    </lineage>
</organism>
<keyword evidence="2" id="KW-1185">Reference proteome</keyword>
<gene>
    <name evidence="1" type="ORF">FNV43_RR18656</name>
</gene>
<dbReference type="Proteomes" id="UP000796880">
    <property type="component" value="Unassembled WGS sequence"/>
</dbReference>
<dbReference type="EMBL" id="VOIH02000008">
    <property type="protein sequence ID" value="KAF3440372.1"/>
    <property type="molecule type" value="Genomic_DNA"/>
</dbReference>
<reference evidence="1" key="1">
    <citation type="submission" date="2020-03" db="EMBL/GenBank/DDBJ databases">
        <title>A high-quality chromosome-level genome assembly of a woody plant with both climbing and erect habits, Rhamnella rubrinervis.</title>
        <authorList>
            <person name="Lu Z."/>
            <person name="Yang Y."/>
            <person name="Zhu X."/>
            <person name="Sun Y."/>
        </authorList>
    </citation>
    <scope>NUCLEOTIDE SEQUENCE</scope>
    <source>
        <strain evidence="1">BYM</strain>
        <tissue evidence="1">Leaf</tissue>
    </source>
</reference>
<dbReference type="AlphaFoldDB" id="A0A8K0DZE3"/>
<proteinExistence type="predicted"/>
<name>A0A8K0DZE3_9ROSA</name>
<evidence type="ECO:0000313" key="2">
    <source>
        <dbReference type="Proteomes" id="UP000796880"/>
    </source>
</evidence>
<protein>
    <submittedName>
        <fullName evidence="1">Uncharacterized protein</fullName>
    </submittedName>
</protein>
<accession>A0A8K0DZE3</accession>
<comment type="caution">
    <text evidence="1">The sequence shown here is derived from an EMBL/GenBank/DDBJ whole genome shotgun (WGS) entry which is preliminary data.</text>
</comment>
<sequence length="131" mass="15449">MNAIQFSPAVHDCSGENEKRKHVIESCGDLYVVDRSHDKERIEKRFKYRWVETKNHWVIEHSFWAMMAVSHSQPKTLLVAKVIAFISQIDSYKHQVFDLEDGRIRDLQSLPGYSEIFWPRPPWLNAEQCSC</sequence>
<evidence type="ECO:0000313" key="1">
    <source>
        <dbReference type="EMBL" id="KAF3440372.1"/>
    </source>
</evidence>